<keyword evidence="2" id="KW-0479">Metal-binding</keyword>
<keyword evidence="6" id="KW-0804">Transcription</keyword>
<protein>
    <recommendedName>
        <fullName evidence="10">C2H2-type domain-containing protein</fullName>
    </recommendedName>
</protein>
<evidence type="ECO:0000256" key="6">
    <source>
        <dbReference type="ARBA" id="ARBA00023163"/>
    </source>
</evidence>
<evidence type="ECO:0000313" key="12">
    <source>
        <dbReference type="Proteomes" id="UP000007110"/>
    </source>
</evidence>
<reference evidence="12" key="1">
    <citation type="submission" date="2015-02" db="EMBL/GenBank/DDBJ databases">
        <title>Genome sequencing for Strongylocentrotus purpuratus.</title>
        <authorList>
            <person name="Murali S."/>
            <person name="Liu Y."/>
            <person name="Vee V."/>
            <person name="English A."/>
            <person name="Wang M."/>
            <person name="Skinner E."/>
            <person name="Han Y."/>
            <person name="Muzny D.M."/>
            <person name="Worley K.C."/>
            <person name="Gibbs R.A."/>
        </authorList>
    </citation>
    <scope>NUCLEOTIDE SEQUENCE</scope>
</reference>
<keyword evidence="12" id="KW-1185">Reference proteome</keyword>
<accession>A0A7M7SYF3</accession>
<keyword evidence="7" id="KW-0539">Nucleus</keyword>
<feature type="domain" description="C2H2-type" evidence="10">
    <location>
        <begin position="103"/>
        <end position="133"/>
    </location>
</feature>
<dbReference type="GeneID" id="115923612"/>
<keyword evidence="5" id="KW-0805">Transcription regulation</keyword>
<dbReference type="InParanoid" id="A0A7M7SYF3"/>
<comment type="subcellular location">
    <subcellularLocation>
        <location evidence="1">Nucleus</location>
    </subcellularLocation>
</comment>
<dbReference type="Gene3D" id="3.30.160.60">
    <property type="entry name" value="Classic Zinc Finger"/>
    <property type="match status" value="1"/>
</dbReference>
<feature type="region of interest" description="Disordered" evidence="9">
    <location>
        <begin position="142"/>
        <end position="170"/>
    </location>
</feature>
<dbReference type="GO" id="GO:0008270">
    <property type="term" value="F:zinc ion binding"/>
    <property type="evidence" value="ECO:0007669"/>
    <property type="project" value="UniProtKB-KW"/>
</dbReference>
<evidence type="ECO:0000256" key="1">
    <source>
        <dbReference type="ARBA" id="ARBA00004123"/>
    </source>
</evidence>
<dbReference type="RefSeq" id="XP_030840540.1">
    <property type="nucleotide sequence ID" value="XM_030984680.1"/>
</dbReference>
<name>A0A7M7SYF3_STRPU</name>
<dbReference type="EnsemblMetazoa" id="XM_030984680">
    <property type="protein sequence ID" value="XP_030840540"/>
    <property type="gene ID" value="LOC115923612"/>
</dbReference>
<reference evidence="11" key="2">
    <citation type="submission" date="2021-01" db="UniProtKB">
        <authorList>
            <consortium name="EnsemblMetazoa"/>
        </authorList>
    </citation>
    <scope>IDENTIFICATION</scope>
</reference>
<dbReference type="PROSITE" id="PS00028">
    <property type="entry name" value="ZINC_FINGER_C2H2_1"/>
    <property type="match status" value="2"/>
</dbReference>
<sequence>MYVCKLCNHSSGSLKRFSEHFSVHRNVVNFDFPCGVPGCNRTFRNYSSFKTHVHRDHQPFSRKKDAQFFCVSTWNCPLCAVKCEEIHDILSHLRVHIKHGVEIRCPFANCKKRFSVRSSFASHISRVHNKLDQIQLDSTSSETGTVLTESAQENNQEFPGRLHSSDEESVTDDEVDVSADSFKHSLSLFYLKLEAKLLLPNSTIQEIIDTVQDIHALSQQNLIPKLKKKLEGIGITDDEVTNVLTLFKSEDLFSASNCKEFRSESTRKSHFKAVFDYVSPTEIYLGEDQFGKQRFCQYIKIQDTLRALFKQNSFIKDYKETHKAQPALQRTILRDVYDGRAFPKDEPLHKNSAVTLILYQDQGKFPDHRIPGILELPVSLNTP</sequence>
<dbReference type="PANTHER" id="PTHR46179">
    <property type="entry name" value="ZINC FINGER PROTEIN"/>
    <property type="match status" value="1"/>
</dbReference>
<organism evidence="11 12">
    <name type="scientific">Strongylocentrotus purpuratus</name>
    <name type="common">Purple sea urchin</name>
    <dbReference type="NCBI Taxonomy" id="7668"/>
    <lineage>
        <taxon>Eukaryota</taxon>
        <taxon>Metazoa</taxon>
        <taxon>Echinodermata</taxon>
        <taxon>Eleutherozoa</taxon>
        <taxon>Echinozoa</taxon>
        <taxon>Echinoidea</taxon>
        <taxon>Euechinoidea</taxon>
        <taxon>Echinacea</taxon>
        <taxon>Camarodonta</taxon>
        <taxon>Echinidea</taxon>
        <taxon>Strongylocentrotidae</taxon>
        <taxon>Strongylocentrotus</taxon>
    </lineage>
</organism>
<dbReference type="SMART" id="SM00355">
    <property type="entry name" value="ZnF_C2H2"/>
    <property type="match status" value="4"/>
</dbReference>
<dbReference type="InterPro" id="IPR013087">
    <property type="entry name" value="Znf_C2H2_type"/>
</dbReference>
<evidence type="ECO:0000256" key="4">
    <source>
        <dbReference type="ARBA" id="ARBA00022833"/>
    </source>
</evidence>
<dbReference type="PROSITE" id="PS50157">
    <property type="entry name" value="ZINC_FINGER_C2H2_2"/>
    <property type="match status" value="1"/>
</dbReference>
<dbReference type="InterPro" id="IPR051061">
    <property type="entry name" value="Zinc_finger_trans_reg"/>
</dbReference>
<evidence type="ECO:0000256" key="8">
    <source>
        <dbReference type="PROSITE-ProRule" id="PRU00042"/>
    </source>
</evidence>
<dbReference type="PANTHER" id="PTHR46179:SF13">
    <property type="entry name" value="C2H2-TYPE DOMAIN-CONTAINING PROTEIN"/>
    <property type="match status" value="1"/>
</dbReference>
<evidence type="ECO:0000259" key="10">
    <source>
        <dbReference type="PROSITE" id="PS50157"/>
    </source>
</evidence>
<evidence type="ECO:0000256" key="5">
    <source>
        <dbReference type="ARBA" id="ARBA00023015"/>
    </source>
</evidence>
<feature type="compositionally biased region" description="Polar residues" evidence="9">
    <location>
        <begin position="142"/>
        <end position="157"/>
    </location>
</feature>
<keyword evidence="3 8" id="KW-0863">Zinc-finger</keyword>
<evidence type="ECO:0000256" key="7">
    <source>
        <dbReference type="ARBA" id="ARBA00023242"/>
    </source>
</evidence>
<evidence type="ECO:0000256" key="9">
    <source>
        <dbReference type="SAM" id="MobiDB-lite"/>
    </source>
</evidence>
<dbReference type="EnsemblMetazoa" id="XM_030984681">
    <property type="protein sequence ID" value="XP_030840541"/>
    <property type="gene ID" value="LOC115923612"/>
</dbReference>
<dbReference type="RefSeq" id="XP_030840541.1">
    <property type="nucleotide sequence ID" value="XM_030984681.1"/>
</dbReference>
<dbReference type="AlphaFoldDB" id="A0A7M7SYF3"/>
<proteinExistence type="predicted"/>
<keyword evidence="4" id="KW-0862">Zinc</keyword>
<dbReference type="Proteomes" id="UP000007110">
    <property type="component" value="Unassembled WGS sequence"/>
</dbReference>
<evidence type="ECO:0000313" key="11">
    <source>
        <dbReference type="EnsemblMetazoa" id="XP_030840541"/>
    </source>
</evidence>
<evidence type="ECO:0000256" key="2">
    <source>
        <dbReference type="ARBA" id="ARBA00022723"/>
    </source>
</evidence>
<dbReference type="KEGG" id="spu:115923612"/>
<evidence type="ECO:0000256" key="3">
    <source>
        <dbReference type="ARBA" id="ARBA00022771"/>
    </source>
</evidence>
<dbReference type="GO" id="GO:0005634">
    <property type="term" value="C:nucleus"/>
    <property type="evidence" value="ECO:0007669"/>
    <property type="project" value="UniProtKB-SubCell"/>
</dbReference>